<evidence type="ECO:0000256" key="11">
    <source>
        <dbReference type="HAMAP-Rule" id="MF_00328"/>
    </source>
</evidence>
<evidence type="ECO:0000256" key="7">
    <source>
        <dbReference type="ARBA" id="ARBA00022777"/>
    </source>
</evidence>
<dbReference type="OrthoDB" id="9808150at2"/>
<evidence type="ECO:0000256" key="6">
    <source>
        <dbReference type="ARBA" id="ARBA00022741"/>
    </source>
</evidence>
<evidence type="ECO:0000313" key="13">
    <source>
        <dbReference type="EMBL" id="OLU37449.1"/>
    </source>
</evidence>
<keyword evidence="14" id="KW-1185">Reference proteome</keyword>
<accession>A0A1U7NDP5</accession>
<comment type="caution">
    <text evidence="13">The sequence shown here is derived from an EMBL/GenBank/DDBJ whole genome shotgun (WGS) entry which is preliminary data.</text>
</comment>
<evidence type="ECO:0000256" key="4">
    <source>
        <dbReference type="ARBA" id="ARBA00016296"/>
    </source>
</evidence>
<comment type="subcellular location">
    <subcellularLocation>
        <location evidence="11">Cytoplasm</location>
    </subcellularLocation>
</comment>
<keyword evidence="5 11" id="KW-0808">Transferase</keyword>
<dbReference type="SUPFAM" id="SSF52540">
    <property type="entry name" value="P-loop containing nucleoside triphosphate hydrolases"/>
    <property type="match status" value="1"/>
</dbReference>
<organism evidence="13 14">
    <name type="scientific">Ileibacterium valens</name>
    <dbReference type="NCBI Taxonomy" id="1862668"/>
    <lineage>
        <taxon>Bacteria</taxon>
        <taxon>Bacillati</taxon>
        <taxon>Bacillota</taxon>
        <taxon>Erysipelotrichia</taxon>
        <taxon>Erysipelotrichales</taxon>
        <taxon>Erysipelotrichaceae</taxon>
        <taxon>Ileibacterium</taxon>
    </lineage>
</organism>
<proteinExistence type="inferred from homology"/>
<dbReference type="FunFam" id="3.30.63.10:FF:000002">
    <property type="entry name" value="Guanylate kinase 1"/>
    <property type="match status" value="1"/>
</dbReference>
<dbReference type="GO" id="GO:0005524">
    <property type="term" value="F:ATP binding"/>
    <property type="evidence" value="ECO:0007669"/>
    <property type="project" value="UniProtKB-UniRule"/>
</dbReference>
<evidence type="ECO:0000313" key="14">
    <source>
        <dbReference type="Proteomes" id="UP000186341"/>
    </source>
</evidence>
<dbReference type="GO" id="GO:0004385">
    <property type="term" value="F:GMP kinase activity"/>
    <property type="evidence" value="ECO:0007669"/>
    <property type="project" value="UniProtKB-UniRule"/>
</dbReference>
<evidence type="ECO:0000256" key="10">
    <source>
        <dbReference type="ARBA" id="ARBA00048594"/>
    </source>
</evidence>
<comment type="function">
    <text evidence="1 11">Essential for recycling GMP and indirectly, cGMP.</text>
</comment>
<dbReference type="PROSITE" id="PS00856">
    <property type="entry name" value="GUANYLATE_KINASE_1"/>
    <property type="match status" value="1"/>
</dbReference>
<dbReference type="GO" id="GO:0005829">
    <property type="term" value="C:cytosol"/>
    <property type="evidence" value="ECO:0007669"/>
    <property type="project" value="TreeGrafter"/>
</dbReference>
<dbReference type="NCBIfam" id="TIGR03263">
    <property type="entry name" value="guanyl_kin"/>
    <property type="match status" value="1"/>
</dbReference>
<sequence>MTNQESNEKGKLFVLSGPSGVGKGTVCKGLDLNALNTQISISMTTRRPREGEIDGVSYYFVSRDTFEKAIENHELLEYDEHFGNYYGTPKAPVKKLLDQGVNVLLEIETNGAKQVMSNLPQTVSIFMAPPSEEELKKRIIGRDSEQDEEIRDRLKKAKDEMKEMKSYKYVVVNDQIEQAISEVSHIMDGTFE</sequence>
<evidence type="ECO:0000256" key="5">
    <source>
        <dbReference type="ARBA" id="ARBA00022679"/>
    </source>
</evidence>
<dbReference type="InterPro" id="IPR020590">
    <property type="entry name" value="Guanylate_kinase_CS"/>
</dbReference>
<keyword evidence="8 11" id="KW-0067">ATP-binding</keyword>
<dbReference type="PANTHER" id="PTHR23117">
    <property type="entry name" value="GUANYLATE KINASE-RELATED"/>
    <property type="match status" value="1"/>
</dbReference>
<dbReference type="InterPro" id="IPR008144">
    <property type="entry name" value="Guanylate_kin-like_dom"/>
</dbReference>
<dbReference type="SMART" id="SM00072">
    <property type="entry name" value="GuKc"/>
    <property type="match status" value="1"/>
</dbReference>
<dbReference type="GeneID" id="82203592"/>
<evidence type="ECO:0000256" key="8">
    <source>
        <dbReference type="ARBA" id="ARBA00022840"/>
    </source>
</evidence>
<keyword evidence="6 11" id="KW-0547">Nucleotide-binding</keyword>
<feature type="domain" description="Guanylate kinase-like" evidence="12">
    <location>
        <begin position="10"/>
        <end position="188"/>
    </location>
</feature>
<dbReference type="HAMAP" id="MF_00328">
    <property type="entry name" value="Guanylate_kinase"/>
    <property type="match status" value="1"/>
</dbReference>
<comment type="similarity">
    <text evidence="2 11">Belongs to the guanylate kinase family.</text>
</comment>
<evidence type="ECO:0000259" key="12">
    <source>
        <dbReference type="PROSITE" id="PS50052"/>
    </source>
</evidence>
<evidence type="ECO:0000256" key="3">
    <source>
        <dbReference type="ARBA" id="ARBA00012961"/>
    </source>
</evidence>
<dbReference type="InterPro" id="IPR008145">
    <property type="entry name" value="GK/Ca_channel_bsu"/>
</dbReference>
<protein>
    <recommendedName>
        <fullName evidence="4 11">Guanylate kinase</fullName>
        <ecNumber evidence="3 11">2.7.4.8</ecNumber>
    </recommendedName>
    <alternativeName>
        <fullName evidence="9 11">GMP kinase</fullName>
    </alternativeName>
</protein>
<dbReference type="EC" id="2.7.4.8" evidence="3 11"/>
<dbReference type="Proteomes" id="UP000186341">
    <property type="component" value="Unassembled WGS sequence"/>
</dbReference>
<feature type="binding site" evidence="11">
    <location>
        <begin position="17"/>
        <end position="24"/>
    </location>
    <ligand>
        <name>ATP</name>
        <dbReference type="ChEBI" id="CHEBI:30616"/>
    </ligand>
</feature>
<dbReference type="AlphaFoldDB" id="A0A1U7NDP5"/>
<dbReference type="CDD" id="cd00071">
    <property type="entry name" value="GMPK"/>
    <property type="match status" value="1"/>
</dbReference>
<dbReference type="InterPro" id="IPR017665">
    <property type="entry name" value="Guanylate_kinase"/>
</dbReference>
<keyword evidence="11" id="KW-0963">Cytoplasm</keyword>
<keyword evidence="7 11" id="KW-0418">Kinase</keyword>
<reference evidence="13 14" key="1">
    <citation type="submission" date="2016-11" db="EMBL/GenBank/DDBJ databases">
        <title>Description of two novel members of the family Erysipelotrichaceae: Ileibacterium lipovorans gen. nov., sp. nov. and Dubosiella newyorkensis, gen. nov., sp. nov.</title>
        <authorList>
            <person name="Cox L.M."/>
            <person name="Sohn J."/>
            <person name="Tyrrell K.L."/>
            <person name="Citron D.M."/>
            <person name="Lawson P.A."/>
            <person name="Patel N.B."/>
            <person name="Iizumi T."/>
            <person name="Perez-Perez G.I."/>
            <person name="Goldstein E.J."/>
            <person name="Blaser M.J."/>
        </authorList>
    </citation>
    <scope>NUCLEOTIDE SEQUENCE [LARGE SCALE GENOMIC DNA]</scope>
    <source>
        <strain evidence="13 14">NYU-BL-A3</strain>
    </source>
</reference>
<dbReference type="PANTHER" id="PTHR23117:SF13">
    <property type="entry name" value="GUANYLATE KINASE"/>
    <property type="match status" value="1"/>
</dbReference>
<name>A0A1U7NDP5_9FIRM</name>
<dbReference type="PROSITE" id="PS50052">
    <property type="entry name" value="GUANYLATE_KINASE_2"/>
    <property type="match status" value="1"/>
</dbReference>
<evidence type="ECO:0000256" key="1">
    <source>
        <dbReference type="ARBA" id="ARBA00003531"/>
    </source>
</evidence>
<dbReference type="Pfam" id="PF00625">
    <property type="entry name" value="Guanylate_kin"/>
    <property type="match status" value="1"/>
</dbReference>
<dbReference type="Gene3D" id="3.30.63.10">
    <property type="entry name" value="Guanylate Kinase phosphate binding domain"/>
    <property type="match status" value="1"/>
</dbReference>
<dbReference type="InterPro" id="IPR027417">
    <property type="entry name" value="P-loop_NTPase"/>
</dbReference>
<comment type="catalytic activity">
    <reaction evidence="10 11">
        <text>GMP + ATP = GDP + ADP</text>
        <dbReference type="Rhea" id="RHEA:20780"/>
        <dbReference type="ChEBI" id="CHEBI:30616"/>
        <dbReference type="ChEBI" id="CHEBI:58115"/>
        <dbReference type="ChEBI" id="CHEBI:58189"/>
        <dbReference type="ChEBI" id="CHEBI:456216"/>
        <dbReference type="EC" id="2.7.4.8"/>
    </reaction>
</comment>
<dbReference type="EMBL" id="MPJW01000200">
    <property type="protein sequence ID" value="OLU37449.1"/>
    <property type="molecule type" value="Genomic_DNA"/>
</dbReference>
<dbReference type="RefSeq" id="WP_075820781.1">
    <property type="nucleotide sequence ID" value="NZ_CAPNHH010000010.1"/>
</dbReference>
<gene>
    <name evidence="11" type="primary">gmk</name>
    <name evidence="13" type="ORF">BO222_10560</name>
</gene>
<dbReference type="Gene3D" id="3.40.50.300">
    <property type="entry name" value="P-loop containing nucleotide triphosphate hydrolases"/>
    <property type="match status" value="1"/>
</dbReference>
<evidence type="ECO:0000256" key="9">
    <source>
        <dbReference type="ARBA" id="ARBA00030128"/>
    </source>
</evidence>
<evidence type="ECO:0000256" key="2">
    <source>
        <dbReference type="ARBA" id="ARBA00005790"/>
    </source>
</evidence>